<name>A0A6N7ZBH3_9PSEU</name>
<evidence type="ECO:0000313" key="3">
    <source>
        <dbReference type="Proteomes" id="UP000440096"/>
    </source>
</evidence>
<keyword evidence="1" id="KW-0812">Transmembrane</keyword>
<feature type="transmembrane region" description="Helical" evidence="1">
    <location>
        <begin position="29"/>
        <end position="47"/>
    </location>
</feature>
<dbReference type="AlphaFoldDB" id="A0A6N7ZBH3"/>
<accession>A0A6N7ZBH3</accession>
<sequence length="139" mass="15017">MLFFVLILVLAALGLLVTALITASSLWAWVSIALSVAAGLLLVVDFLRRRAKRAEVVEEPDETGEPAVEATSEEDAEAVAKLDAEVVVVDEHPRYHLTDCGWLGERDTIPITIKDARDLGFTPCARCSPDAKLLATSES</sequence>
<organism evidence="2 3">
    <name type="scientific">Amycolatopsis pithecellobii</name>
    <dbReference type="NCBI Taxonomy" id="664692"/>
    <lineage>
        <taxon>Bacteria</taxon>
        <taxon>Bacillati</taxon>
        <taxon>Actinomycetota</taxon>
        <taxon>Actinomycetes</taxon>
        <taxon>Pseudonocardiales</taxon>
        <taxon>Pseudonocardiaceae</taxon>
        <taxon>Amycolatopsis</taxon>
    </lineage>
</organism>
<dbReference type="InterPro" id="IPR035451">
    <property type="entry name" value="Ada-like_dom_sf"/>
</dbReference>
<dbReference type="Proteomes" id="UP000440096">
    <property type="component" value="Unassembled WGS sequence"/>
</dbReference>
<protein>
    <submittedName>
        <fullName evidence="2">Uncharacterized protein</fullName>
    </submittedName>
</protein>
<reference evidence="2 3" key="1">
    <citation type="submission" date="2019-11" db="EMBL/GenBank/DDBJ databases">
        <title>Draft genome of Amycolatopsis RM579.</title>
        <authorList>
            <person name="Duangmal K."/>
            <person name="Mingma R."/>
        </authorList>
    </citation>
    <scope>NUCLEOTIDE SEQUENCE [LARGE SCALE GENOMIC DNA]</scope>
    <source>
        <strain evidence="2 3">RM579</strain>
    </source>
</reference>
<proteinExistence type="predicted"/>
<dbReference type="EMBL" id="WMBA01000087">
    <property type="protein sequence ID" value="MTD59080.1"/>
    <property type="molecule type" value="Genomic_DNA"/>
</dbReference>
<gene>
    <name evidence="2" type="ORF">GKO32_34610</name>
</gene>
<keyword evidence="1" id="KW-1133">Transmembrane helix</keyword>
<evidence type="ECO:0000313" key="2">
    <source>
        <dbReference type="EMBL" id="MTD59080.1"/>
    </source>
</evidence>
<comment type="caution">
    <text evidence="2">The sequence shown here is derived from an EMBL/GenBank/DDBJ whole genome shotgun (WGS) entry which is preliminary data.</text>
</comment>
<dbReference type="RefSeq" id="WP_312869076.1">
    <property type="nucleotide sequence ID" value="NZ_WMBA01000087.1"/>
</dbReference>
<keyword evidence="3" id="KW-1185">Reference proteome</keyword>
<dbReference type="SUPFAM" id="SSF57884">
    <property type="entry name" value="Ada DNA repair protein, N-terminal domain (N-Ada 10)"/>
    <property type="match status" value="1"/>
</dbReference>
<evidence type="ECO:0000256" key="1">
    <source>
        <dbReference type="SAM" id="Phobius"/>
    </source>
</evidence>
<keyword evidence="1" id="KW-0472">Membrane</keyword>